<dbReference type="InterPro" id="IPR031730">
    <property type="entry name" value="Carbam_trans_C"/>
</dbReference>
<dbReference type="InterPro" id="IPR003696">
    <property type="entry name" value="Carbtransf_dom"/>
</dbReference>
<gene>
    <name evidence="4" type="ORF">LMG18101_04095</name>
</gene>
<keyword evidence="5" id="KW-1185">Reference proteome</keyword>
<dbReference type="PANTHER" id="PTHR34847">
    <property type="entry name" value="NODULATION PROTEIN U"/>
    <property type="match status" value="1"/>
</dbReference>
<sequence length="523" mass="57820">MLILSFKPGHDGHIACIENGILQYSYEAEKDSRPRYSPIDVETIIDSLSVANGIPDAIALSGWATGVDPRSAPVGAGYLGTAPPRQSKLRFLGQQIELITASHERSHVMCAYGLSPFPQGQPCYALVWEGHIGAFYRIDEHAQIRKLCDVMSDPGIRYAFAYGVADPSFALRRGQVRLGDAGKLMALAAFGEDRARTNIENDFLNAILSPHSAIDSLEKSSFESSPYFNIGVESSEFKQLAKQLSDAIFEKFIDRIRPFVLDDAPLLISGGCGLNCDWNRNWLDCGLFSDVFVPPCPNDVGAAIGTAIDAQHYLTGEAKIQWDVYSGQPFLDDIKNIEGFDLFEMEVRRVADLLHQGAILGWAQGRAEIGPRALGNRSILAAPFSKHTLDRLNDIKRREKFRPIAPICLEEKSGSYFDLGRPSPHMLYFSQVKDKKLQAITHVDGSSRPQTVNSKQNPEIHSLLKAFENVSGYGVLCNTSLNFNGTGFINRTSDLARYASENKLDGFVANKKLYLRKQRPQAA</sequence>
<dbReference type="RefSeq" id="WP_316682204.1">
    <property type="nucleotide sequence ID" value="NZ_CATZLL010000015.1"/>
</dbReference>
<dbReference type="InterPro" id="IPR051338">
    <property type="entry name" value="NodU/CmcH_Carbamoyltrnsfr"/>
</dbReference>
<dbReference type="Pfam" id="PF02543">
    <property type="entry name" value="Carbam_trans_N"/>
    <property type="match status" value="1"/>
</dbReference>
<feature type="domain" description="Carbamoyltransferase C-terminal" evidence="3">
    <location>
        <begin position="351"/>
        <end position="513"/>
    </location>
</feature>
<accession>A0ABM9K8W8</accession>
<proteinExistence type="inferred from homology"/>
<evidence type="ECO:0000313" key="4">
    <source>
        <dbReference type="EMBL" id="CAJ0819886.1"/>
    </source>
</evidence>
<comment type="similarity">
    <text evidence="1">Belongs to the NodU/CmcH family.</text>
</comment>
<evidence type="ECO:0000313" key="5">
    <source>
        <dbReference type="Proteomes" id="UP001189757"/>
    </source>
</evidence>
<comment type="caution">
    <text evidence="4">The sequence shown here is derived from an EMBL/GenBank/DDBJ whole genome shotgun (WGS) entry which is preliminary data.</text>
</comment>
<organism evidence="4 5">
    <name type="scientific">Ralstonia flaminis</name>
    <dbReference type="NCBI Taxonomy" id="3058597"/>
    <lineage>
        <taxon>Bacteria</taxon>
        <taxon>Pseudomonadati</taxon>
        <taxon>Pseudomonadota</taxon>
        <taxon>Betaproteobacteria</taxon>
        <taxon>Burkholderiales</taxon>
        <taxon>Burkholderiaceae</taxon>
        <taxon>Ralstonia</taxon>
    </lineage>
</organism>
<dbReference type="EMBL" id="CATZLL010000015">
    <property type="protein sequence ID" value="CAJ0819886.1"/>
    <property type="molecule type" value="Genomic_DNA"/>
</dbReference>
<dbReference type="Gene3D" id="3.30.420.40">
    <property type="match status" value="1"/>
</dbReference>
<dbReference type="Pfam" id="PF16861">
    <property type="entry name" value="Carbam_trans_C"/>
    <property type="match status" value="1"/>
</dbReference>
<dbReference type="PANTHER" id="PTHR34847:SF1">
    <property type="entry name" value="NODULATION PROTEIN U"/>
    <property type="match status" value="1"/>
</dbReference>
<reference evidence="4 5" key="1">
    <citation type="submission" date="2023-07" db="EMBL/GenBank/DDBJ databases">
        <authorList>
            <person name="Peeters C."/>
        </authorList>
    </citation>
    <scope>NUCLEOTIDE SEQUENCE [LARGE SCALE GENOMIC DNA]</scope>
    <source>
        <strain evidence="4 5">LMG 18101</strain>
    </source>
</reference>
<evidence type="ECO:0000259" key="2">
    <source>
        <dbReference type="Pfam" id="PF02543"/>
    </source>
</evidence>
<feature type="domain" description="Carbamoyltransferase" evidence="2">
    <location>
        <begin position="97"/>
        <end position="308"/>
    </location>
</feature>
<evidence type="ECO:0000256" key="1">
    <source>
        <dbReference type="ARBA" id="ARBA00006129"/>
    </source>
</evidence>
<evidence type="ECO:0008006" key="6">
    <source>
        <dbReference type="Google" id="ProtNLM"/>
    </source>
</evidence>
<name>A0ABM9K8W8_9RALS</name>
<dbReference type="InterPro" id="IPR038152">
    <property type="entry name" value="Carbam_trans_C_sf"/>
</dbReference>
<dbReference type="Gene3D" id="3.90.870.20">
    <property type="entry name" value="Carbamoyltransferase, C-terminal domain"/>
    <property type="match status" value="1"/>
</dbReference>
<protein>
    <recommendedName>
        <fullName evidence="6">Proline dehydrogenase</fullName>
    </recommendedName>
</protein>
<dbReference type="Proteomes" id="UP001189757">
    <property type="component" value="Unassembled WGS sequence"/>
</dbReference>
<evidence type="ECO:0000259" key="3">
    <source>
        <dbReference type="Pfam" id="PF16861"/>
    </source>
</evidence>